<dbReference type="InterPro" id="IPR036259">
    <property type="entry name" value="MFS_trans_sf"/>
</dbReference>
<keyword evidence="4 5" id="KW-0472">Membrane</keyword>
<proteinExistence type="predicted"/>
<evidence type="ECO:0000256" key="2">
    <source>
        <dbReference type="ARBA" id="ARBA00022692"/>
    </source>
</evidence>
<dbReference type="PANTHER" id="PTHR23502">
    <property type="entry name" value="MAJOR FACILITATOR SUPERFAMILY"/>
    <property type="match status" value="1"/>
</dbReference>
<feature type="transmembrane region" description="Helical" evidence="5">
    <location>
        <begin position="142"/>
        <end position="160"/>
    </location>
</feature>
<dbReference type="EMBL" id="CENE01000001">
    <property type="protein sequence ID" value="CEQ38896.1"/>
    <property type="molecule type" value="Genomic_DNA"/>
</dbReference>
<dbReference type="PANTHER" id="PTHR23502:SF7">
    <property type="entry name" value="DRUG_PROTON ANTIPORTER YHK8-RELATED"/>
    <property type="match status" value="1"/>
</dbReference>
<evidence type="ECO:0000256" key="4">
    <source>
        <dbReference type="ARBA" id="ARBA00023136"/>
    </source>
</evidence>
<sequence length="463" mass="50923">MIAFTYPGIERDFHVGREVATLSLSLFVLSMGVVPIIIAPLSEWFGRSPVYFVGFALYIAFNGQVAGANNIATLLLGRFFAGAGGAGFLSVAGGTVADLFRPHEVGAPMGFYTAGPFLGPVFGPVISGFINQHCDWRVTWSVFFVAMLLLVPETYLPAVLKKKAKKLRKAGRTDVRAPNELDQRSIVKVIGISCIKPFELLAREPMALVLCIWTALLLGILYMFFSAFAIVYEAHGFTSLSETQYVGLSYLGLGIGIIFGALCHPIWAGFYRRKREELGRRPPPEEHLRKGLYGVVICPAALFWFAWTTQPSIHWIVSMLWIHGDEIRRASPDDILIQLATVPFGVGLLWSFQAVFLYLVDAFRPVAASAMAANSAMRSSFAGGALPSVPGSAGTLADACHRSIVVARNMLTLFAIQMFHRLGTQWALTLCAFLCLAMVPWPFLFYKMGHKYRKGSKFANTED</sequence>
<dbReference type="InterPro" id="IPR011701">
    <property type="entry name" value="MFS"/>
</dbReference>
<feature type="transmembrane region" description="Helical" evidence="5">
    <location>
        <begin position="20"/>
        <end position="38"/>
    </location>
</feature>
<protein>
    <submittedName>
        <fullName evidence="7">SPOSA6832_00353-mRNA-1:cds</fullName>
    </submittedName>
</protein>
<dbReference type="Proteomes" id="UP000243876">
    <property type="component" value="Unassembled WGS sequence"/>
</dbReference>
<evidence type="ECO:0000256" key="3">
    <source>
        <dbReference type="ARBA" id="ARBA00022989"/>
    </source>
</evidence>
<keyword evidence="8" id="KW-1185">Reference proteome</keyword>
<feature type="non-terminal residue" evidence="7">
    <location>
        <position position="1"/>
    </location>
</feature>
<dbReference type="AlphaFoldDB" id="A0A0D6EG64"/>
<dbReference type="GO" id="GO:0005886">
    <property type="term" value="C:plasma membrane"/>
    <property type="evidence" value="ECO:0007669"/>
    <property type="project" value="TreeGrafter"/>
</dbReference>
<dbReference type="GO" id="GO:0022857">
    <property type="term" value="F:transmembrane transporter activity"/>
    <property type="evidence" value="ECO:0007669"/>
    <property type="project" value="InterPro"/>
</dbReference>
<feature type="transmembrane region" description="Helical" evidence="5">
    <location>
        <begin position="79"/>
        <end position="97"/>
    </location>
</feature>
<evidence type="ECO:0000313" key="7">
    <source>
        <dbReference type="EMBL" id="CEQ38896.1"/>
    </source>
</evidence>
<dbReference type="Pfam" id="PF07690">
    <property type="entry name" value="MFS_1"/>
    <property type="match status" value="1"/>
</dbReference>
<feature type="transmembrane region" description="Helical" evidence="5">
    <location>
        <begin position="109"/>
        <end position="130"/>
    </location>
</feature>
<keyword evidence="2 5" id="KW-0812">Transmembrane</keyword>
<gene>
    <name evidence="7" type="primary">SPOSA6832_00353</name>
</gene>
<feature type="transmembrane region" description="Helical" evidence="5">
    <location>
        <begin position="206"/>
        <end position="230"/>
    </location>
</feature>
<name>A0A0D6EG64_SPOSA</name>
<feature type="domain" description="Major facilitator superfamily (MFS) profile" evidence="6">
    <location>
        <begin position="1"/>
        <end position="450"/>
    </location>
</feature>
<dbReference type="Gene3D" id="1.20.1250.20">
    <property type="entry name" value="MFS general substrate transporter like domains"/>
    <property type="match status" value="1"/>
</dbReference>
<dbReference type="OrthoDB" id="3561359at2759"/>
<dbReference type="PROSITE" id="PS50850">
    <property type="entry name" value="MFS"/>
    <property type="match status" value="1"/>
</dbReference>
<evidence type="ECO:0000256" key="5">
    <source>
        <dbReference type="SAM" id="Phobius"/>
    </source>
</evidence>
<organism evidence="7 8">
    <name type="scientific">Sporidiobolus salmonicolor</name>
    <name type="common">Yeast-like fungus</name>
    <name type="synonym">Sporobolomyces salmonicolor</name>
    <dbReference type="NCBI Taxonomy" id="5005"/>
    <lineage>
        <taxon>Eukaryota</taxon>
        <taxon>Fungi</taxon>
        <taxon>Dikarya</taxon>
        <taxon>Basidiomycota</taxon>
        <taxon>Pucciniomycotina</taxon>
        <taxon>Microbotryomycetes</taxon>
        <taxon>Sporidiobolales</taxon>
        <taxon>Sporidiobolaceae</taxon>
        <taxon>Sporobolomyces</taxon>
    </lineage>
</organism>
<evidence type="ECO:0000256" key="1">
    <source>
        <dbReference type="ARBA" id="ARBA00004141"/>
    </source>
</evidence>
<dbReference type="InterPro" id="IPR020846">
    <property type="entry name" value="MFS_dom"/>
</dbReference>
<comment type="subcellular location">
    <subcellularLocation>
        <location evidence="1">Membrane</location>
        <topology evidence="1">Multi-pass membrane protein</topology>
    </subcellularLocation>
</comment>
<feature type="transmembrane region" description="Helical" evidence="5">
    <location>
        <begin position="50"/>
        <end position="67"/>
    </location>
</feature>
<reference evidence="8" key="1">
    <citation type="submission" date="2015-02" db="EMBL/GenBank/DDBJ databases">
        <authorList>
            <person name="Gon?alves P."/>
        </authorList>
    </citation>
    <scope>NUCLEOTIDE SEQUENCE [LARGE SCALE GENOMIC DNA]</scope>
</reference>
<dbReference type="SUPFAM" id="SSF103473">
    <property type="entry name" value="MFS general substrate transporter"/>
    <property type="match status" value="1"/>
</dbReference>
<feature type="transmembrane region" description="Helical" evidence="5">
    <location>
        <begin position="426"/>
        <end position="446"/>
    </location>
</feature>
<evidence type="ECO:0000313" key="8">
    <source>
        <dbReference type="Proteomes" id="UP000243876"/>
    </source>
</evidence>
<feature type="transmembrane region" description="Helical" evidence="5">
    <location>
        <begin position="250"/>
        <end position="270"/>
    </location>
</feature>
<accession>A0A0D6EG64</accession>
<evidence type="ECO:0000259" key="6">
    <source>
        <dbReference type="PROSITE" id="PS50850"/>
    </source>
</evidence>
<feature type="transmembrane region" description="Helical" evidence="5">
    <location>
        <begin position="335"/>
        <end position="360"/>
    </location>
</feature>
<keyword evidence="3 5" id="KW-1133">Transmembrane helix</keyword>